<keyword evidence="1" id="KW-1185">Reference proteome</keyword>
<reference evidence="1" key="1">
    <citation type="journal article" date="2014" name="Nat. Commun.">
        <title>The tobacco genome sequence and its comparison with those of tomato and potato.</title>
        <authorList>
            <person name="Sierro N."/>
            <person name="Battey J.N."/>
            <person name="Ouadi S."/>
            <person name="Bakaher N."/>
            <person name="Bovet L."/>
            <person name="Willig A."/>
            <person name="Goepfert S."/>
            <person name="Peitsch M.C."/>
            <person name="Ivanov N.V."/>
        </authorList>
    </citation>
    <scope>NUCLEOTIDE SEQUENCE [LARGE SCALE GENOMIC DNA]</scope>
</reference>
<organism evidence="1 2">
    <name type="scientific">Nicotiana tabacum</name>
    <name type="common">Common tobacco</name>
    <dbReference type="NCBI Taxonomy" id="4097"/>
    <lineage>
        <taxon>Eukaryota</taxon>
        <taxon>Viridiplantae</taxon>
        <taxon>Streptophyta</taxon>
        <taxon>Embryophyta</taxon>
        <taxon>Tracheophyta</taxon>
        <taxon>Spermatophyta</taxon>
        <taxon>Magnoliopsida</taxon>
        <taxon>eudicotyledons</taxon>
        <taxon>Gunneridae</taxon>
        <taxon>Pentapetalae</taxon>
        <taxon>asterids</taxon>
        <taxon>lamiids</taxon>
        <taxon>Solanales</taxon>
        <taxon>Solanaceae</taxon>
        <taxon>Nicotianoideae</taxon>
        <taxon>Nicotianeae</taxon>
        <taxon>Nicotiana</taxon>
    </lineage>
</organism>
<dbReference type="RefSeq" id="XP_075078463.1">
    <property type="nucleotide sequence ID" value="XM_075222362.1"/>
</dbReference>
<accession>A0AC58S0G4</accession>
<evidence type="ECO:0000313" key="2">
    <source>
        <dbReference type="RefSeq" id="XP_075078463.1"/>
    </source>
</evidence>
<protein>
    <submittedName>
        <fullName evidence="2">Uncharacterized protein LOC107787827 isoform X1</fullName>
    </submittedName>
</protein>
<gene>
    <name evidence="2" type="primary">LOC107787827</name>
</gene>
<evidence type="ECO:0000313" key="1">
    <source>
        <dbReference type="Proteomes" id="UP000790787"/>
    </source>
</evidence>
<name>A0AC58S0G4_TOBAC</name>
<sequence>MKGDRMAKRSSFGSIVRKRLSDITNSLPQTQHKSPIDVDKVSPDVSSMKDYINHLAKENVALVKLVQDKNKIIELSGIEIQKMRIHLQKMQLQNWNLAQSNSHMLAELNLNREKYFVLSQMKSLQHELVCKEALLKSRNLEEEQEQRNQLKNDLQDEEFMAIDSQLNRHSKPRNGNRRQRATRSQSMGHSTSSQQAAEKEAAENKRRCLRRKSTNSKVQHSEAAAEDLFELEGLAVPFNSPVHDYDLTPLPFSSIEEVIKDEKDSSENVAQLSRRASIGRPSRKAAEKIQSYKEIPVNIKMRR</sequence>
<dbReference type="Proteomes" id="UP000790787">
    <property type="component" value="Chromosome 9"/>
</dbReference>
<proteinExistence type="predicted"/>
<reference evidence="2" key="2">
    <citation type="submission" date="2025-08" db="UniProtKB">
        <authorList>
            <consortium name="RefSeq"/>
        </authorList>
    </citation>
    <scope>IDENTIFICATION</scope>
    <source>
        <tissue evidence="2">Leaf</tissue>
    </source>
</reference>